<dbReference type="Proteomes" id="UP000268094">
    <property type="component" value="Unassembled WGS sequence"/>
</dbReference>
<dbReference type="PANTHER" id="PTHR45266:SF3">
    <property type="entry name" value="OXALOACETATE DECARBOXYLASE ALPHA CHAIN"/>
    <property type="match status" value="1"/>
</dbReference>
<feature type="domain" description="Lipoyl-binding" evidence="2">
    <location>
        <begin position="92"/>
        <end position="169"/>
    </location>
</feature>
<dbReference type="SUPFAM" id="SSF51230">
    <property type="entry name" value="Single hybrid motif"/>
    <property type="match status" value="1"/>
</dbReference>
<dbReference type="InterPro" id="IPR001882">
    <property type="entry name" value="Biotin_BS"/>
</dbReference>
<protein>
    <submittedName>
        <fullName evidence="3">Biotin/lipoyl-binding protein</fullName>
    </submittedName>
</protein>
<dbReference type="RefSeq" id="WP_120545422.1">
    <property type="nucleotide sequence ID" value="NZ_RAVZ01000455.1"/>
</dbReference>
<keyword evidence="1" id="KW-0092">Biotin</keyword>
<evidence type="ECO:0000313" key="3">
    <source>
        <dbReference type="EMBL" id="RKG72601.1"/>
    </source>
</evidence>
<dbReference type="InterPro" id="IPR050709">
    <property type="entry name" value="Biotin_Carboxyl_Carrier/Decarb"/>
</dbReference>
<dbReference type="CDD" id="cd06850">
    <property type="entry name" value="biotinyl_domain"/>
    <property type="match status" value="1"/>
</dbReference>
<evidence type="ECO:0000256" key="1">
    <source>
        <dbReference type="ARBA" id="ARBA00023267"/>
    </source>
</evidence>
<dbReference type="Gene3D" id="2.40.50.100">
    <property type="match status" value="1"/>
</dbReference>
<dbReference type="AlphaFoldDB" id="A0A3A8I2Y5"/>
<name>A0A3A8I2Y5_9BACT</name>
<organism evidence="3 4">
    <name type="scientific">Corallococcus terminator</name>
    <dbReference type="NCBI Taxonomy" id="2316733"/>
    <lineage>
        <taxon>Bacteria</taxon>
        <taxon>Pseudomonadati</taxon>
        <taxon>Myxococcota</taxon>
        <taxon>Myxococcia</taxon>
        <taxon>Myxococcales</taxon>
        <taxon>Cystobacterineae</taxon>
        <taxon>Myxococcaceae</taxon>
        <taxon>Corallococcus</taxon>
    </lineage>
</organism>
<dbReference type="PROSITE" id="PS50968">
    <property type="entry name" value="BIOTINYL_LIPOYL"/>
    <property type="match status" value="1"/>
</dbReference>
<keyword evidence="4" id="KW-1185">Reference proteome</keyword>
<dbReference type="InterPro" id="IPR011053">
    <property type="entry name" value="Single_hybrid_motif"/>
</dbReference>
<dbReference type="OrthoDB" id="9812676at2"/>
<accession>A0A3A8I2Y5</accession>
<gene>
    <name evidence="3" type="ORF">D7V88_37890</name>
</gene>
<dbReference type="PROSITE" id="PS00188">
    <property type="entry name" value="BIOTIN"/>
    <property type="match status" value="1"/>
</dbReference>
<dbReference type="EMBL" id="RAVZ01000455">
    <property type="protein sequence ID" value="RKG72601.1"/>
    <property type="molecule type" value="Genomic_DNA"/>
</dbReference>
<sequence length="169" mass="18426">MRYFTKQQGQKEAVAVDLESLGQDRYQLTLNGKTFQVDALSVEHGTLSLLVDGQSYNVEFEENGDEIGTLVRGQVNRVDVADERKLRMRAAAGSFSVEGKQTILAPMPGKVVKVLVKVGDEVTEGQGLVVVEAMKMENELKSPKAGKVTEVFAREGTAVENNAKLVVVE</sequence>
<dbReference type="FunFam" id="2.40.50.100:FF:000003">
    <property type="entry name" value="Acetyl-CoA carboxylase biotin carboxyl carrier protein"/>
    <property type="match status" value="1"/>
</dbReference>
<reference evidence="4" key="1">
    <citation type="submission" date="2018-09" db="EMBL/GenBank/DDBJ databases">
        <authorList>
            <person name="Livingstone P.G."/>
            <person name="Whitworth D.E."/>
        </authorList>
    </citation>
    <scope>NUCLEOTIDE SEQUENCE [LARGE SCALE GENOMIC DNA]</scope>
    <source>
        <strain evidence="4">CA054A</strain>
    </source>
</reference>
<evidence type="ECO:0000313" key="4">
    <source>
        <dbReference type="Proteomes" id="UP000268094"/>
    </source>
</evidence>
<proteinExistence type="predicted"/>
<dbReference type="Pfam" id="PF00364">
    <property type="entry name" value="Biotin_lipoyl"/>
    <property type="match status" value="1"/>
</dbReference>
<dbReference type="PANTHER" id="PTHR45266">
    <property type="entry name" value="OXALOACETATE DECARBOXYLASE ALPHA CHAIN"/>
    <property type="match status" value="1"/>
</dbReference>
<evidence type="ECO:0000259" key="2">
    <source>
        <dbReference type="PROSITE" id="PS50968"/>
    </source>
</evidence>
<comment type="caution">
    <text evidence="3">The sequence shown here is derived from an EMBL/GenBank/DDBJ whole genome shotgun (WGS) entry which is preliminary data.</text>
</comment>
<dbReference type="InterPro" id="IPR000089">
    <property type="entry name" value="Biotin_lipoyl"/>
</dbReference>